<sequence length="450" mass="51193">MEDGFRAIVKIPYWISVLKRYATASEVATLTFLRSKGIPVPEVYGWPSITENPVGVEYIIMEHAPGVRANTRWFDNTDRQKLELVTGVVDIEKELMGIPFGAVGSLYFKNDVSPQFQGPLYAPGTPDEAGDSETYCIGPIADRTFWYGRRADLELDRGPWSDPKNYLLAIAEKEIKWTKKFGKPLELDFPHNTVFRGVISPQDYLELLKQYLSIAPYLLPADPSNTLSRPTLRHPDLTVSSVFICPDTFKVKCIIGWHHTVITPMLLAAGLEPPKYPSNYDTMGSDERAQVDELMNQRSFFHLYRVFNGGLNEMHLAVLNELLRIEIQGLALFANRQWCGNLMSLRRSLVRIPYIWDSLPGKDGAPECPIEFSENEVRDQIENERIWLDLNRMLCYWTNELGGPSEEGWLPAEKYDAAVKGNKLLRAQLLDCSGSDESGKIERGWLFQDH</sequence>
<evidence type="ECO:0008006" key="3">
    <source>
        <dbReference type="Google" id="ProtNLM"/>
    </source>
</evidence>
<dbReference type="InterPro" id="IPR051035">
    <property type="entry name" value="Mito_inheritance_9"/>
</dbReference>
<proteinExistence type="predicted"/>
<evidence type="ECO:0000313" key="1">
    <source>
        <dbReference type="EMBL" id="RJE23333.1"/>
    </source>
</evidence>
<organism evidence="1 2">
    <name type="scientific">Aspergillus sclerotialis</name>
    <dbReference type="NCBI Taxonomy" id="2070753"/>
    <lineage>
        <taxon>Eukaryota</taxon>
        <taxon>Fungi</taxon>
        <taxon>Dikarya</taxon>
        <taxon>Ascomycota</taxon>
        <taxon>Pezizomycotina</taxon>
        <taxon>Eurotiomycetes</taxon>
        <taxon>Eurotiomycetidae</taxon>
        <taxon>Eurotiales</taxon>
        <taxon>Aspergillaceae</taxon>
        <taxon>Aspergillus</taxon>
        <taxon>Aspergillus subgen. Polypaecilum</taxon>
    </lineage>
</organism>
<reference evidence="2" key="1">
    <citation type="submission" date="2017-02" db="EMBL/GenBank/DDBJ databases">
        <authorList>
            <person name="Tafer H."/>
            <person name="Lopandic K."/>
        </authorList>
    </citation>
    <scope>NUCLEOTIDE SEQUENCE [LARGE SCALE GENOMIC DNA]</scope>
    <source>
        <strain evidence="2">CBS 366.77</strain>
    </source>
</reference>
<keyword evidence="2" id="KW-1185">Reference proteome</keyword>
<gene>
    <name evidence="1" type="ORF">PHISCL_04319</name>
</gene>
<name>A0A3A2ZM07_9EURO</name>
<dbReference type="EMBL" id="MVGC01000125">
    <property type="protein sequence ID" value="RJE23333.1"/>
    <property type="molecule type" value="Genomic_DNA"/>
</dbReference>
<dbReference type="GO" id="GO:0005739">
    <property type="term" value="C:mitochondrion"/>
    <property type="evidence" value="ECO:0007669"/>
    <property type="project" value="TreeGrafter"/>
</dbReference>
<dbReference type="OrthoDB" id="10003767at2759"/>
<dbReference type="InterPro" id="IPR011009">
    <property type="entry name" value="Kinase-like_dom_sf"/>
</dbReference>
<dbReference type="Proteomes" id="UP000266188">
    <property type="component" value="Unassembled WGS sequence"/>
</dbReference>
<dbReference type="PANTHER" id="PTHR36091:SF2">
    <property type="entry name" value="AMINOGLYCOSIDE PHOSPHOTRANSFERASE DOMAIN-CONTAINING PROTEIN"/>
    <property type="match status" value="1"/>
</dbReference>
<protein>
    <recommendedName>
        <fullName evidence="3">Phosphotransferase enzyme family</fullName>
    </recommendedName>
</protein>
<dbReference type="PANTHER" id="PTHR36091">
    <property type="entry name" value="ALTERED INHERITANCE OF MITOCHONDRIA PROTEIN 9, MITOCHONDRIAL"/>
    <property type="match status" value="1"/>
</dbReference>
<dbReference type="AlphaFoldDB" id="A0A3A2ZM07"/>
<evidence type="ECO:0000313" key="2">
    <source>
        <dbReference type="Proteomes" id="UP000266188"/>
    </source>
</evidence>
<dbReference type="SUPFAM" id="SSF56112">
    <property type="entry name" value="Protein kinase-like (PK-like)"/>
    <property type="match status" value="1"/>
</dbReference>
<accession>A0A3A2ZM07</accession>
<comment type="caution">
    <text evidence="1">The sequence shown here is derived from an EMBL/GenBank/DDBJ whole genome shotgun (WGS) entry which is preliminary data.</text>
</comment>